<gene>
    <name evidence="5" type="ORF">BY453_13211</name>
    <name evidence="3" type="ORF">SAMN04488597_103144</name>
    <name evidence="4" type="ORF">SAMN04515654_10434</name>
</gene>
<dbReference type="Pfam" id="PF00248">
    <property type="entry name" value="Aldo_ket_red"/>
    <property type="match status" value="1"/>
</dbReference>
<dbReference type="GO" id="GO:0016491">
    <property type="term" value="F:oxidoreductase activity"/>
    <property type="evidence" value="ECO:0007669"/>
    <property type="project" value="UniProtKB-KW"/>
</dbReference>
<name>A0A1G6JVL8_9FIRM</name>
<evidence type="ECO:0000313" key="5">
    <source>
        <dbReference type="EMBL" id="TDS26788.1"/>
    </source>
</evidence>
<proteinExistence type="predicted"/>
<evidence type="ECO:0000313" key="3">
    <source>
        <dbReference type="EMBL" id="SDC22782.1"/>
    </source>
</evidence>
<evidence type="ECO:0000256" key="1">
    <source>
        <dbReference type="ARBA" id="ARBA00023002"/>
    </source>
</evidence>
<evidence type="ECO:0000313" key="7">
    <source>
        <dbReference type="Proteomes" id="UP000295758"/>
    </source>
</evidence>
<organism evidence="3 8">
    <name type="scientific">Halanaerobium congolense</name>
    <dbReference type="NCBI Taxonomy" id="54121"/>
    <lineage>
        <taxon>Bacteria</taxon>
        <taxon>Bacillati</taxon>
        <taxon>Bacillota</taxon>
        <taxon>Clostridia</taxon>
        <taxon>Halanaerobiales</taxon>
        <taxon>Halanaerobiaceae</taxon>
        <taxon>Halanaerobium</taxon>
    </lineage>
</organism>
<dbReference type="SUPFAM" id="SSF51430">
    <property type="entry name" value="NAD(P)-linked oxidoreductase"/>
    <property type="match status" value="1"/>
</dbReference>
<dbReference type="InterPro" id="IPR036812">
    <property type="entry name" value="NAD(P)_OxRdtase_dom_sf"/>
</dbReference>
<dbReference type="EMBL" id="SOAA01000032">
    <property type="protein sequence ID" value="TDS26788.1"/>
    <property type="molecule type" value="Genomic_DNA"/>
</dbReference>
<evidence type="ECO:0000313" key="4">
    <source>
        <dbReference type="EMBL" id="SDI29034.1"/>
    </source>
</evidence>
<accession>A0A1G6JVL8</accession>
<reference evidence="4 6" key="1">
    <citation type="submission" date="2016-10" db="EMBL/GenBank/DDBJ databases">
        <authorList>
            <person name="de Groot N.N."/>
        </authorList>
    </citation>
    <scope>NUCLEOTIDE SEQUENCE [LARGE SCALE GENOMIC DNA]</scope>
    <source>
        <strain evidence="4 6">WG7</strain>
    </source>
</reference>
<reference evidence="5 7" key="3">
    <citation type="submission" date="2019-03" db="EMBL/GenBank/DDBJ databases">
        <title>Deep subsurface shale carbon reservoir microbial communities from Ohio and West Virginia, USA.</title>
        <authorList>
            <person name="Wrighton K."/>
        </authorList>
    </citation>
    <scope>NUCLEOTIDE SEQUENCE [LARGE SCALE GENOMIC DNA]</scope>
    <source>
        <strain evidence="5 7">UTICA-S4D12</strain>
    </source>
</reference>
<dbReference type="EMBL" id="FNEH01000004">
    <property type="protein sequence ID" value="SDI29034.1"/>
    <property type="molecule type" value="Genomic_DNA"/>
</dbReference>
<evidence type="ECO:0000313" key="8">
    <source>
        <dbReference type="Proteomes" id="UP000324896"/>
    </source>
</evidence>
<dbReference type="CDD" id="cd19087">
    <property type="entry name" value="AKR_AKR12A1_B1_C1"/>
    <property type="match status" value="1"/>
</dbReference>
<evidence type="ECO:0000259" key="2">
    <source>
        <dbReference type="Pfam" id="PF00248"/>
    </source>
</evidence>
<dbReference type="Proteomes" id="UP000198945">
    <property type="component" value="Unassembled WGS sequence"/>
</dbReference>
<sequence>MMEYRTVGKTGVQVSPLCFGTMSFGGIADEEMSRKMFNAVRERGINFFDTADVYNEGRSEEFLGKFMQENNCRDELVITSKVFGKTAADVNAKGLSRRHIKLGIEESLKRLKTDRIDFYFVHSFDSKTDMAQTLRVLDDLVREGKILYPAVSNWAAWQIEKSLGISKRESLARFECIQPMYNLAKRQAEVEILPMAEAEELGVISYSPLGGGLLTGKYGKDKKPKQGRLVERDMYAKRYGLKQYYQIAEDFNKHAATRGVDPASLAVAWVMANPAITAPIIGARNTEQLKGSLGALDIEMTDQWRKEITELSITPPPATDRLEEQKDISYF</sequence>
<dbReference type="Proteomes" id="UP000295758">
    <property type="component" value="Unassembled WGS sequence"/>
</dbReference>
<dbReference type="EMBL" id="FMYT01000003">
    <property type="protein sequence ID" value="SDC22782.1"/>
    <property type="molecule type" value="Genomic_DNA"/>
</dbReference>
<protein>
    <submittedName>
        <fullName evidence="3 5">Predicted oxidoreductase</fullName>
    </submittedName>
</protein>
<reference evidence="3 8" key="2">
    <citation type="submission" date="2016-10" db="EMBL/GenBank/DDBJ databases">
        <authorList>
            <person name="Varghese N."/>
            <person name="Submissions S."/>
        </authorList>
    </citation>
    <scope>NUCLEOTIDE SEQUENCE [LARGE SCALE GENOMIC DNA]</scope>
    <source>
        <strain evidence="3 8">WG10</strain>
    </source>
</reference>
<feature type="domain" description="NADP-dependent oxidoreductase" evidence="2">
    <location>
        <begin position="16"/>
        <end position="312"/>
    </location>
</feature>
<dbReference type="PANTHER" id="PTHR43364:SF4">
    <property type="entry name" value="NAD(P)-LINKED OXIDOREDUCTASE SUPERFAMILY PROTEIN"/>
    <property type="match status" value="1"/>
</dbReference>
<dbReference type="PANTHER" id="PTHR43364">
    <property type="entry name" value="NADH-SPECIFIC METHYLGLYOXAL REDUCTASE-RELATED"/>
    <property type="match status" value="1"/>
</dbReference>
<dbReference type="InterPro" id="IPR050523">
    <property type="entry name" value="AKR_Detox_Biosynth"/>
</dbReference>
<evidence type="ECO:0000313" key="6">
    <source>
        <dbReference type="Proteomes" id="UP000198945"/>
    </source>
</evidence>
<dbReference type="GO" id="GO:0005829">
    <property type="term" value="C:cytosol"/>
    <property type="evidence" value="ECO:0007669"/>
    <property type="project" value="TreeGrafter"/>
</dbReference>
<keyword evidence="1" id="KW-0560">Oxidoreductase</keyword>
<dbReference type="AlphaFoldDB" id="A0A1G6JVL8"/>
<dbReference type="Proteomes" id="UP000324896">
    <property type="component" value="Unassembled WGS sequence"/>
</dbReference>
<dbReference type="Gene3D" id="3.20.20.100">
    <property type="entry name" value="NADP-dependent oxidoreductase domain"/>
    <property type="match status" value="1"/>
</dbReference>
<dbReference type="FunFam" id="3.20.20.100:FF:000004">
    <property type="entry name" value="Oxidoreductase, aldo/keto reductase"/>
    <property type="match status" value="1"/>
</dbReference>
<dbReference type="InterPro" id="IPR023210">
    <property type="entry name" value="NADP_OxRdtase_dom"/>
</dbReference>